<evidence type="ECO:0000256" key="3">
    <source>
        <dbReference type="ARBA" id="ARBA00012007"/>
    </source>
</evidence>
<dbReference type="Proteomes" id="UP001158576">
    <property type="component" value="Chromosome PAR"/>
</dbReference>
<evidence type="ECO:0000256" key="4">
    <source>
        <dbReference type="ARBA" id="ARBA00022679"/>
    </source>
</evidence>
<feature type="region of interest" description="Disordered" evidence="7">
    <location>
        <begin position="1"/>
        <end position="51"/>
    </location>
</feature>
<dbReference type="Gene3D" id="1.10.10.970">
    <property type="entry name" value="RNA 2'-phosphotransferase, Tpt1/KptA family, N-terminal domain"/>
    <property type="match status" value="1"/>
</dbReference>
<reference evidence="8 9" key="1">
    <citation type="submission" date="2021-04" db="EMBL/GenBank/DDBJ databases">
        <authorList>
            <person name="Bliznina A."/>
        </authorList>
    </citation>
    <scope>NUCLEOTIDE SEQUENCE [LARGE SCALE GENOMIC DNA]</scope>
</reference>
<keyword evidence="9" id="KW-1185">Reference proteome</keyword>
<comment type="function">
    <text evidence="1">Catalyzes the last step of tRNA splicing, the transfer of the splice junction 2'-phosphate from ligated tRNA to NAD to produce ADP-ribose 1''-2'' cyclic phosphate.</text>
</comment>
<comment type="catalytic activity">
    <reaction evidence="6">
        <text>2'-phospho-[ligated tRNA] + NAD(+) = mature tRNA + ADP-alpha-D-ribose 1'',2''-cyclic phosphate + nicotinamide</text>
        <dbReference type="Rhea" id="RHEA:23324"/>
        <dbReference type="Rhea" id="RHEA-COMP:11106"/>
        <dbReference type="Rhea" id="RHEA-COMP:11107"/>
        <dbReference type="ChEBI" id="CHEBI:17154"/>
        <dbReference type="ChEBI" id="CHEBI:57540"/>
        <dbReference type="ChEBI" id="CHEBI:76596"/>
        <dbReference type="ChEBI" id="CHEBI:82883"/>
        <dbReference type="ChEBI" id="CHEBI:85027"/>
        <dbReference type="EC" id="2.7.1.160"/>
    </reaction>
</comment>
<dbReference type="InterPro" id="IPR002745">
    <property type="entry name" value="Ptrans_KptA/Tpt1"/>
</dbReference>
<evidence type="ECO:0000256" key="1">
    <source>
        <dbReference type="ARBA" id="ARBA00003343"/>
    </source>
</evidence>
<accession>A0ABN7RW46</accession>
<evidence type="ECO:0000256" key="6">
    <source>
        <dbReference type="ARBA" id="ARBA00047949"/>
    </source>
</evidence>
<dbReference type="SUPFAM" id="SSF56399">
    <property type="entry name" value="ADP-ribosylation"/>
    <property type="match status" value="1"/>
</dbReference>
<keyword evidence="5" id="KW-0520">NAD</keyword>
<dbReference type="InterPro" id="IPR042080">
    <property type="entry name" value="RNA_2'-PTrans_N"/>
</dbReference>
<sequence>MTETKPQEPKPVPAQDAAEQQSPQEVDEAQDKFQTVGAKNHRVENIKKNYSKPNIRKRTESWSQKDHQLTRALAGILRHGMMGFQPDESGFLYLDDILKHHHFKDTLKVGEDDLKRVGELEDKKGVKMFELVHDGKLWKMRARATNNPAGVEVSLKMAAEYPVCVHGTWWKAWEDMKKKGISRLGRNPIHFCSGMIGRGGVIPGIRSNCEVLVYIDLQRAIKDKIKFYRDEDGVLSTHGNKHSVISPKYFTHAIHVSPTTGQQIYCEDLSNLKGVEGEAHESVRPQRNQGNQGRGGRGGGRGRGRGRGGGRGGSRAESRASEVKPDGPAGDNTENPTINEDGSAAATKPKNNRPRRNRNRNKNKTDNNKDKPAQDETKKEGTPANSDEVQKVTEKVQKLDVAAEESK</sequence>
<dbReference type="PANTHER" id="PTHR12684">
    <property type="entry name" value="PUTATIVE PHOSPHOTRANSFERASE"/>
    <property type="match status" value="1"/>
</dbReference>
<keyword evidence="4" id="KW-0808">Transferase</keyword>
<comment type="similarity">
    <text evidence="2">Belongs to the KptA/TPT1 family.</text>
</comment>
<proteinExistence type="inferred from homology"/>
<dbReference type="Gene3D" id="3.20.170.30">
    <property type="match status" value="1"/>
</dbReference>
<evidence type="ECO:0000256" key="7">
    <source>
        <dbReference type="SAM" id="MobiDB-lite"/>
    </source>
</evidence>
<evidence type="ECO:0000256" key="2">
    <source>
        <dbReference type="ARBA" id="ARBA00009836"/>
    </source>
</evidence>
<protein>
    <recommendedName>
        <fullName evidence="3">2'-phosphotransferase</fullName>
        <ecNumber evidence="3">2.7.1.160</ecNumber>
    </recommendedName>
</protein>
<feature type="compositionally biased region" description="Basic and acidic residues" evidence="7">
    <location>
        <begin position="314"/>
        <end position="325"/>
    </location>
</feature>
<dbReference type="Pfam" id="PF01885">
    <property type="entry name" value="PTS_2-RNA"/>
    <property type="match status" value="1"/>
</dbReference>
<dbReference type="EMBL" id="OU015568">
    <property type="protein sequence ID" value="CAG5084512.1"/>
    <property type="molecule type" value="Genomic_DNA"/>
</dbReference>
<evidence type="ECO:0000256" key="5">
    <source>
        <dbReference type="ARBA" id="ARBA00023027"/>
    </source>
</evidence>
<feature type="compositionally biased region" description="Basic and acidic residues" evidence="7">
    <location>
        <begin position="363"/>
        <end position="381"/>
    </location>
</feature>
<evidence type="ECO:0000313" key="8">
    <source>
        <dbReference type="EMBL" id="CAG5084512.1"/>
    </source>
</evidence>
<evidence type="ECO:0000313" key="9">
    <source>
        <dbReference type="Proteomes" id="UP001158576"/>
    </source>
</evidence>
<feature type="compositionally biased region" description="Basic residues" evidence="7">
    <location>
        <begin position="350"/>
        <end position="362"/>
    </location>
</feature>
<name>A0ABN7RW46_OIKDI</name>
<gene>
    <name evidence="8" type="ORF">OKIOD_LOCUS2217</name>
</gene>
<dbReference type="InterPro" id="IPR042081">
    <property type="entry name" value="RNA_2'-PTrans_C"/>
</dbReference>
<feature type="region of interest" description="Disordered" evidence="7">
    <location>
        <begin position="277"/>
        <end position="407"/>
    </location>
</feature>
<organism evidence="8 9">
    <name type="scientific">Oikopleura dioica</name>
    <name type="common">Tunicate</name>
    <dbReference type="NCBI Taxonomy" id="34765"/>
    <lineage>
        <taxon>Eukaryota</taxon>
        <taxon>Metazoa</taxon>
        <taxon>Chordata</taxon>
        <taxon>Tunicata</taxon>
        <taxon>Appendicularia</taxon>
        <taxon>Copelata</taxon>
        <taxon>Oikopleuridae</taxon>
        <taxon>Oikopleura</taxon>
    </lineage>
</organism>
<dbReference type="PANTHER" id="PTHR12684:SF2">
    <property type="entry name" value="TRNA 2'-PHOSPHOTRANSFERASE 1"/>
    <property type="match status" value="1"/>
</dbReference>
<dbReference type="EC" id="2.7.1.160" evidence="3"/>
<feature type="compositionally biased region" description="Basic and acidic residues" evidence="7">
    <location>
        <begin position="388"/>
        <end position="398"/>
    </location>
</feature>